<dbReference type="SUPFAM" id="SSF46689">
    <property type="entry name" value="Homeodomain-like"/>
    <property type="match status" value="1"/>
</dbReference>
<dbReference type="InterPro" id="IPR009057">
    <property type="entry name" value="Homeodomain-like_sf"/>
</dbReference>
<dbReference type="InterPro" id="IPR047640">
    <property type="entry name" value="RpiR-like"/>
</dbReference>
<feature type="domain" description="SIS" evidence="5">
    <location>
        <begin position="124"/>
        <end position="265"/>
    </location>
</feature>
<accession>A0ABR9R470</accession>
<dbReference type="EMBL" id="JADCKC010000002">
    <property type="protein sequence ID" value="MBE5037946.1"/>
    <property type="molecule type" value="Genomic_DNA"/>
</dbReference>
<dbReference type="Pfam" id="PF01380">
    <property type="entry name" value="SIS"/>
    <property type="match status" value="1"/>
</dbReference>
<dbReference type="PANTHER" id="PTHR30514:SF1">
    <property type="entry name" value="HTH-TYPE TRANSCRIPTIONAL REGULATOR HEXR-RELATED"/>
    <property type="match status" value="1"/>
</dbReference>
<reference evidence="6 7" key="1">
    <citation type="submission" date="2020-10" db="EMBL/GenBank/DDBJ databases">
        <title>ChiBAC.</title>
        <authorList>
            <person name="Zenner C."/>
            <person name="Hitch T.C.A."/>
            <person name="Clavel T."/>
        </authorList>
    </citation>
    <scope>NUCLEOTIDE SEQUENCE [LARGE SCALE GENOMIC DNA]</scope>
    <source>
        <strain evidence="6 7">DSM 109015</strain>
    </source>
</reference>
<name>A0ABR9R470_9FIRM</name>
<dbReference type="Gene3D" id="3.40.50.10490">
    <property type="entry name" value="Glucose-6-phosphate isomerase like protein, domain 1"/>
    <property type="match status" value="1"/>
</dbReference>
<dbReference type="CDD" id="cd05013">
    <property type="entry name" value="SIS_RpiR"/>
    <property type="match status" value="1"/>
</dbReference>
<organism evidence="6 7">
    <name type="scientific">Gemmiger gallinarum</name>
    <dbReference type="NCBI Taxonomy" id="2779354"/>
    <lineage>
        <taxon>Bacteria</taxon>
        <taxon>Bacillati</taxon>
        <taxon>Bacillota</taxon>
        <taxon>Clostridia</taxon>
        <taxon>Eubacteriales</taxon>
        <taxon>Gemmiger</taxon>
    </lineage>
</organism>
<proteinExistence type="predicted"/>
<evidence type="ECO:0000256" key="3">
    <source>
        <dbReference type="ARBA" id="ARBA00023163"/>
    </source>
</evidence>
<dbReference type="InterPro" id="IPR036388">
    <property type="entry name" value="WH-like_DNA-bd_sf"/>
</dbReference>
<evidence type="ECO:0000256" key="1">
    <source>
        <dbReference type="ARBA" id="ARBA00023015"/>
    </source>
</evidence>
<evidence type="ECO:0000313" key="6">
    <source>
        <dbReference type="EMBL" id="MBE5037946.1"/>
    </source>
</evidence>
<protein>
    <submittedName>
        <fullName evidence="6">MurR/RpiR family transcriptional regulator</fullName>
    </submittedName>
</protein>
<dbReference type="SUPFAM" id="SSF53697">
    <property type="entry name" value="SIS domain"/>
    <property type="match status" value="1"/>
</dbReference>
<keyword evidence="7" id="KW-1185">Reference proteome</keyword>
<sequence length="285" mass="31934">MDLNCRMQRHTGLTQTERHLRDYILSYPDKVAQMNVRELAQASFTSPSAVIRFCQKFGYRGLKDFKADLFRTSGPQPEGELPDCNYPFAADTPFDQVTDAVLMIEQESLRRLRISLDGQEVKRAVALLLGADCVDLCALGTSGHMSADFAFRMMKFGHRVNLISDRMELSYSALQMDRRHCLLIVSYSGSNEQLRISLRAAKEHGAPVIAVSARPESFAGMQADCVLALPPLESNDDKISTFASAVAEKAVLDVLFAHIFQQDYDRNAAFVHADARRLEQVRLKP</sequence>
<dbReference type="PROSITE" id="PS51071">
    <property type="entry name" value="HTH_RPIR"/>
    <property type="match status" value="1"/>
</dbReference>
<evidence type="ECO:0000259" key="5">
    <source>
        <dbReference type="PROSITE" id="PS51464"/>
    </source>
</evidence>
<keyword evidence="2" id="KW-0238">DNA-binding</keyword>
<dbReference type="PANTHER" id="PTHR30514">
    <property type="entry name" value="GLUCOKINASE"/>
    <property type="match status" value="1"/>
</dbReference>
<dbReference type="PROSITE" id="PS51464">
    <property type="entry name" value="SIS"/>
    <property type="match status" value="1"/>
</dbReference>
<dbReference type="RefSeq" id="WP_193501663.1">
    <property type="nucleotide sequence ID" value="NZ_JADCKC010000002.1"/>
</dbReference>
<comment type="caution">
    <text evidence="6">The sequence shown here is derived from an EMBL/GenBank/DDBJ whole genome shotgun (WGS) entry which is preliminary data.</text>
</comment>
<dbReference type="InterPro" id="IPR001347">
    <property type="entry name" value="SIS_dom"/>
</dbReference>
<dbReference type="InterPro" id="IPR046348">
    <property type="entry name" value="SIS_dom_sf"/>
</dbReference>
<keyword evidence="3" id="KW-0804">Transcription</keyword>
<dbReference type="Proteomes" id="UP000768567">
    <property type="component" value="Unassembled WGS sequence"/>
</dbReference>
<gene>
    <name evidence="6" type="ORF">INF35_09135</name>
</gene>
<dbReference type="InterPro" id="IPR000281">
    <property type="entry name" value="HTH_RpiR"/>
</dbReference>
<feature type="domain" description="HTH rpiR-type" evidence="4">
    <location>
        <begin position="1"/>
        <end position="76"/>
    </location>
</feature>
<evidence type="ECO:0000259" key="4">
    <source>
        <dbReference type="PROSITE" id="PS51071"/>
    </source>
</evidence>
<evidence type="ECO:0000256" key="2">
    <source>
        <dbReference type="ARBA" id="ARBA00023125"/>
    </source>
</evidence>
<keyword evidence="1" id="KW-0805">Transcription regulation</keyword>
<dbReference type="InterPro" id="IPR035472">
    <property type="entry name" value="RpiR-like_SIS"/>
</dbReference>
<dbReference type="Pfam" id="PF01418">
    <property type="entry name" value="HTH_6"/>
    <property type="match status" value="1"/>
</dbReference>
<dbReference type="Gene3D" id="1.10.10.10">
    <property type="entry name" value="Winged helix-like DNA-binding domain superfamily/Winged helix DNA-binding domain"/>
    <property type="match status" value="1"/>
</dbReference>
<evidence type="ECO:0000313" key="7">
    <source>
        <dbReference type="Proteomes" id="UP000768567"/>
    </source>
</evidence>